<keyword evidence="2" id="KW-1185">Reference proteome</keyword>
<reference evidence="2" key="1">
    <citation type="journal article" date="2019" name="Int. J. Syst. Evol. Microbiol.">
        <title>The Global Catalogue of Microorganisms (GCM) 10K type strain sequencing project: providing services to taxonomists for standard genome sequencing and annotation.</title>
        <authorList>
            <consortium name="The Broad Institute Genomics Platform"/>
            <consortium name="The Broad Institute Genome Sequencing Center for Infectious Disease"/>
            <person name="Wu L."/>
            <person name="Ma J."/>
        </authorList>
    </citation>
    <scope>NUCLEOTIDE SEQUENCE [LARGE SCALE GENOMIC DNA]</scope>
    <source>
        <strain evidence="2">CGMCC 4.1469</strain>
    </source>
</reference>
<proteinExistence type="predicted"/>
<sequence length="78" mass="9086">MLQALYFILLALEQRHKGAEELVEVVRSALGQFVSACDANGREFNGFQFLFHARTHRLRKRDSFVATYGYFPLSKYQK</sequence>
<gene>
    <name evidence="1" type="ORF">ACFQDI_06580</name>
</gene>
<evidence type="ECO:0000313" key="2">
    <source>
        <dbReference type="Proteomes" id="UP001596052"/>
    </source>
</evidence>
<evidence type="ECO:0000313" key="1">
    <source>
        <dbReference type="EMBL" id="MFC5454517.1"/>
    </source>
</evidence>
<name>A0ABW0KP88_9BACT</name>
<protein>
    <submittedName>
        <fullName evidence="1">Uncharacterized protein</fullName>
    </submittedName>
</protein>
<accession>A0ABW0KP88</accession>
<organism evidence="1 2">
    <name type="scientific">Prosthecobacter fluviatilis</name>
    <dbReference type="NCBI Taxonomy" id="445931"/>
    <lineage>
        <taxon>Bacteria</taxon>
        <taxon>Pseudomonadati</taxon>
        <taxon>Verrucomicrobiota</taxon>
        <taxon>Verrucomicrobiia</taxon>
        <taxon>Verrucomicrobiales</taxon>
        <taxon>Verrucomicrobiaceae</taxon>
        <taxon>Prosthecobacter</taxon>
    </lineage>
</organism>
<comment type="caution">
    <text evidence="1">The sequence shown here is derived from an EMBL/GenBank/DDBJ whole genome shotgun (WGS) entry which is preliminary data.</text>
</comment>
<dbReference type="Proteomes" id="UP001596052">
    <property type="component" value="Unassembled WGS sequence"/>
</dbReference>
<dbReference type="RefSeq" id="WP_377164676.1">
    <property type="nucleotide sequence ID" value="NZ_JBHSMQ010000002.1"/>
</dbReference>
<dbReference type="EMBL" id="JBHSMQ010000002">
    <property type="protein sequence ID" value="MFC5454517.1"/>
    <property type="molecule type" value="Genomic_DNA"/>
</dbReference>